<evidence type="ECO:0000256" key="1">
    <source>
        <dbReference type="SAM" id="MobiDB-lite"/>
    </source>
</evidence>
<organism evidence="2 3">
    <name type="scientific">Lentinula lateritia</name>
    <dbReference type="NCBI Taxonomy" id="40482"/>
    <lineage>
        <taxon>Eukaryota</taxon>
        <taxon>Fungi</taxon>
        <taxon>Dikarya</taxon>
        <taxon>Basidiomycota</taxon>
        <taxon>Agaricomycotina</taxon>
        <taxon>Agaricomycetes</taxon>
        <taxon>Agaricomycetidae</taxon>
        <taxon>Agaricales</taxon>
        <taxon>Marasmiineae</taxon>
        <taxon>Omphalotaceae</taxon>
        <taxon>Lentinula</taxon>
    </lineage>
</organism>
<keyword evidence="3" id="KW-1185">Reference proteome</keyword>
<sequence>MQRIIHSEDTLEMLECAVDLRFNQGKDRVSLWVLGLWQKLSTTCKYQENWRDAYTTVEQVVKDPIVAVEFPTAEHVFGQQKWNNNVKVGKPVMIGDNVTQSMIQVMQAQLGKLRRQGSRSWRKPTSLLHCEMSRPESRPIRASNCGFKPFNISMRLYSVLTLGKVQLLMEDSILCIPVSMNTIGHGIFGDKLWEHDHRFLEQLVWFTTLVPDIVKEPILSNLLNPAQEVAYCDILEAVEAEVEGLDGPEYDAQEISTSKALYEQPTAEPPPVSDDSKKPNKLTSAWASFGFATQTLPSKTSKKHTADFKVNDSESKKQNTGRMLSGSQVGTSKSNQSTKTLREKVKAGIYDLVK</sequence>
<proteinExistence type="predicted"/>
<protein>
    <submittedName>
        <fullName evidence="2">Uncharacterized protein</fullName>
    </submittedName>
</protein>
<feature type="region of interest" description="Disordered" evidence="1">
    <location>
        <begin position="297"/>
        <end position="340"/>
    </location>
</feature>
<dbReference type="Proteomes" id="UP001150217">
    <property type="component" value="Unassembled WGS sequence"/>
</dbReference>
<reference evidence="2" key="1">
    <citation type="submission" date="2022-08" db="EMBL/GenBank/DDBJ databases">
        <title>A Global Phylogenomic Analysis of the Shiitake Genus Lentinula.</title>
        <authorList>
            <consortium name="DOE Joint Genome Institute"/>
            <person name="Sierra-Patev S."/>
            <person name="Min B."/>
            <person name="Naranjo-Ortiz M."/>
            <person name="Looney B."/>
            <person name="Konkel Z."/>
            <person name="Slot J.C."/>
            <person name="Sakamoto Y."/>
            <person name="Steenwyk J.L."/>
            <person name="Rokas A."/>
            <person name="Carro J."/>
            <person name="Camarero S."/>
            <person name="Ferreira P."/>
            <person name="Molpeceres G."/>
            <person name="Ruiz-Duenas F.J."/>
            <person name="Serrano A."/>
            <person name="Henrissat B."/>
            <person name="Drula E."/>
            <person name="Hughes K.W."/>
            <person name="Mata J.L."/>
            <person name="Ishikawa N.K."/>
            <person name="Vargas-Isla R."/>
            <person name="Ushijima S."/>
            <person name="Smith C.A."/>
            <person name="Ahrendt S."/>
            <person name="Andreopoulos W."/>
            <person name="He G."/>
            <person name="Labutti K."/>
            <person name="Lipzen A."/>
            <person name="Ng V."/>
            <person name="Riley R."/>
            <person name="Sandor L."/>
            <person name="Barry K."/>
            <person name="Martinez A.T."/>
            <person name="Xiao Y."/>
            <person name="Gibbons J.G."/>
            <person name="Terashima K."/>
            <person name="Grigoriev I.V."/>
            <person name="Hibbett D.S."/>
        </authorList>
    </citation>
    <scope>NUCLEOTIDE SEQUENCE</scope>
    <source>
        <strain evidence="2">RHP3577 ss4</strain>
    </source>
</reference>
<name>A0ABQ8V724_9AGAR</name>
<accession>A0ABQ8V724</accession>
<evidence type="ECO:0000313" key="3">
    <source>
        <dbReference type="Proteomes" id="UP001150217"/>
    </source>
</evidence>
<evidence type="ECO:0000313" key="2">
    <source>
        <dbReference type="EMBL" id="KAJ4471189.1"/>
    </source>
</evidence>
<feature type="compositionally biased region" description="Polar residues" evidence="1">
    <location>
        <begin position="318"/>
        <end position="339"/>
    </location>
</feature>
<gene>
    <name evidence="2" type="ORF">C8R41DRAFT_870639</name>
</gene>
<feature type="compositionally biased region" description="Basic and acidic residues" evidence="1">
    <location>
        <begin position="304"/>
        <end position="317"/>
    </location>
</feature>
<comment type="caution">
    <text evidence="2">The sequence shown here is derived from an EMBL/GenBank/DDBJ whole genome shotgun (WGS) entry which is preliminary data.</text>
</comment>
<dbReference type="EMBL" id="JANVFT010000088">
    <property type="protein sequence ID" value="KAJ4471189.1"/>
    <property type="molecule type" value="Genomic_DNA"/>
</dbReference>
<feature type="region of interest" description="Disordered" evidence="1">
    <location>
        <begin position="261"/>
        <end position="280"/>
    </location>
</feature>